<gene>
    <name evidence="4" type="ORF">BVG16_14140</name>
</gene>
<dbReference type="PANTHER" id="PTHR43022:SF1">
    <property type="entry name" value="PROTEIN SMF"/>
    <property type="match status" value="1"/>
</dbReference>
<dbReference type="InterPro" id="IPR036388">
    <property type="entry name" value="WH-like_DNA-bd_sf"/>
</dbReference>
<dbReference type="InterPro" id="IPR003488">
    <property type="entry name" value="DprA"/>
</dbReference>
<protein>
    <submittedName>
        <fullName evidence="4">DNA protecting protein DprA</fullName>
    </submittedName>
</protein>
<dbReference type="Pfam" id="PF02481">
    <property type="entry name" value="DNA_processg_A"/>
    <property type="match status" value="1"/>
</dbReference>
<dbReference type="InterPro" id="IPR057666">
    <property type="entry name" value="DrpA_SLOG"/>
</dbReference>
<comment type="similarity">
    <text evidence="1">Belongs to the DprA/Smf family.</text>
</comment>
<dbReference type="Pfam" id="PF17782">
    <property type="entry name" value="WHD_DprA"/>
    <property type="match status" value="1"/>
</dbReference>
<evidence type="ECO:0000259" key="3">
    <source>
        <dbReference type="Pfam" id="PF17782"/>
    </source>
</evidence>
<dbReference type="OrthoDB" id="9785707at2"/>
<dbReference type="AlphaFoldDB" id="A0A1T2XD89"/>
<dbReference type="EMBL" id="MSZX01000005">
    <property type="protein sequence ID" value="OPA77583.1"/>
    <property type="molecule type" value="Genomic_DNA"/>
</dbReference>
<feature type="domain" description="Smf/DprA SLOG" evidence="2">
    <location>
        <begin position="78"/>
        <end position="286"/>
    </location>
</feature>
<dbReference type="Proteomes" id="UP000190188">
    <property type="component" value="Unassembled WGS sequence"/>
</dbReference>
<dbReference type="GO" id="GO:0009294">
    <property type="term" value="P:DNA-mediated transformation"/>
    <property type="evidence" value="ECO:0007669"/>
    <property type="project" value="InterPro"/>
</dbReference>
<accession>A0A1T2XD89</accession>
<dbReference type="InterPro" id="IPR041614">
    <property type="entry name" value="DprA_WH"/>
</dbReference>
<evidence type="ECO:0000313" key="4">
    <source>
        <dbReference type="EMBL" id="OPA77583.1"/>
    </source>
</evidence>
<dbReference type="STRING" id="1324314.BVG16_14140"/>
<reference evidence="4 5" key="1">
    <citation type="submission" date="2017-01" db="EMBL/GenBank/DDBJ databases">
        <title>Genome analysis of Paenibacillus selenitrireducens ES3-24.</title>
        <authorList>
            <person name="Xu D."/>
            <person name="Yao R."/>
            <person name="Zheng S."/>
        </authorList>
    </citation>
    <scope>NUCLEOTIDE SEQUENCE [LARGE SCALE GENOMIC DNA]</scope>
    <source>
        <strain evidence="4 5">ES3-24</strain>
    </source>
</reference>
<comment type="caution">
    <text evidence="4">The sequence shown here is derived from an EMBL/GenBank/DDBJ whole genome shotgun (WGS) entry which is preliminary data.</text>
</comment>
<dbReference type="Gene3D" id="1.10.10.10">
    <property type="entry name" value="Winged helix-like DNA-binding domain superfamily/Winged helix DNA-binding domain"/>
    <property type="match status" value="1"/>
</dbReference>
<dbReference type="RefSeq" id="WP_078499324.1">
    <property type="nucleotide sequence ID" value="NZ_MSZX01000005.1"/>
</dbReference>
<feature type="domain" description="DprA winged helix" evidence="3">
    <location>
        <begin position="300"/>
        <end position="357"/>
    </location>
</feature>
<evidence type="ECO:0000313" key="5">
    <source>
        <dbReference type="Proteomes" id="UP000190188"/>
    </source>
</evidence>
<evidence type="ECO:0000256" key="1">
    <source>
        <dbReference type="ARBA" id="ARBA00006525"/>
    </source>
</evidence>
<evidence type="ECO:0000259" key="2">
    <source>
        <dbReference type="Pfam" id="PF02481"/>
    </source>
</evidence>
<proteinExistence type="inferred from homology"/>
<keyword evidence="5" id="KW-1185">Reference proteome</keyword>
<dbReference type="SUPFAM" id="SSF102405">
    <property type="entry name" value="MCP/YpsA-like"/>
    <property type="match status" value="1"/>
</dbReference>
<organism evidence="4 5">
    <name type="scientific">Paenibacillus selenitireducens</name>
    <dbReference type="NCBI Taxonomy" id="1324314"/>
    <lineage>
        <taxon>Bacteria</taxon>
        <taxon>Bacillati</taxon>
        <taxon>Bacillota</taxon>
        <taxon>Bacilli</taxon>
        <taxon>Bacillales</taxon>
        <taxon>Paenibacillaceae</taxon>
        <taxon>Paenibacillus</taxon>
    </lineage>
</organism>
<name>A0A1T2XD89_9BACL</name>
<sequence>MEENMILFGLHQLEGIGARTIHVLMKKLHSLHELFTLDKQDLVDLGLTQDKASYIAQQLTPDNIDAWLEGYKQRQIGIITILDPEYPELLKETPAPPWVLYTIGNTSLLQEPSIGMVGTRVPTAYGKKVSEFLSRDLCGAGFTIVSGLARGIDSCCHAAALQVQGRTIAVLGTGIHAIYPPENRSLHEEIAAKGLVISEYPIGTKSHPGLFPQRNRIIAGLSLGTVVVEADIKSGSLITADAALEASREVFAVPGPITSPKSLGALNLIRQGAKLVMTANDIIEEFQTWNRVSLQPIMAEPYSSPELTSDELNVYRLIEPAPIGFDELLEKCESNFGHLHSVLLSLLIKKVISQLPGSVYIAN</sequence>
<dbReference type="NCBIfam" id="TIGR00732">
    <property type="entry name" value="dprA"/>
    <property type="match status" value="1"/>
</dbReference>
<dbReference type="Gene3D" id="3.40.50.450">
    <property type="match status" value="1"/>
</dbReference>
<dbReference type="PANTHER" id="PTHR43022">
    <property type="entry name" value="PROTEIN SMF"/>
    <property type="match status" value="1"/>
</dbReference>